<dbReference type="GO" id="GO:0006107">
    <property type="term" value="P:oxaloacetate metabolic process"/>
    <property type="evidence" value="ECO:0007669"/>
    <property type="project" value="TreeGrafter"/>
</dbReference>
<dbReference type="Pfam" id="PF22484">
    <property type="entry name" value="DUF6986"/>
    <property type="match status" value="1"/>
</dbReference>
<dbReference type="PANTHER" id="PTHR32308:SF10">
    <property type="entry name" value="CITRATE LYASE SUBUNIT BETA"/>
    <property type="match status" value="1"/>
</dbReference>
<keyword evidence="2" id="KW-0479">Metal-binding</keyword>
<name>A0A839PYJ7_9MICO</name>
<dbReference type="GO" id="GO:0000287">
    <property type="term" value="F:magnesium ion binding"/>
    <property type="evidence" value="ECO:0007669"/>
    <property type="project" value="TreeGrafter"/>
</dbReference>
<organism evidence="4 5">
    <name type="scientific">Terracoccus luteus</name>
    <dbReference type="NCBI Taxonomy" id="53356"/>
    <lineage>
        <taxon>Bacteria</taxon>
        <taxon>Bacillati</taxon>
        <taxon>Actinomycetota</taxon>
        <taxon>Actinomycetes</taxon>
        <taxon>Micrococcales</taxon>
        <taxon>Intrasporangiaceae</taxon>
        <taxon>Terracoccus</taxon>
    </lineage>
</organism>
<sequence length="437" mass="46684">MTQTPSAVDERVDTTGLAAHLADDLADDLDARLEAADADLARRFPGERPGRQPVHTVYVPADRFTADLATRWGQEALAAVDAHETALHDLLSQASGPTDGDTATDTRARLDDVRRKLAAEPIEDLRIDFEDGYGDRPDSEEDAEVDRAAAALLEGRATGSAPPFTGIRFKSFEAPTRRRGVRTLARFVEAVVDGGALPDGFVVTLPKVTSVEQVEAMVHAAGRLEQGLGLTTPLRFEIQVETPQSILGPDGTALVARMVHAAEGRCTGLHYGTYDYSASAGIAAQYQAMDHPAADHAKAVMQVAAAGTGVRLSDGSTNIIPTGDEDAVVAAWALHLRLVRRSLERGYYQGWDLHPAQLPTRYAAVFAFYRSGFDAAAARLRTYLSRADSNVMDEPATARALADFILRGLDCGALTDVEVESAVGEGRAALGVLAKRA</sequence>
<dbReference type="GO" id="GO:0016829">
    <property type="term" value="F:lyase activity"/>
    <property type="evidence" value="ECO:0007669"/>
    <property type="project" value="UniProtKB-KW"/>
</dbReference>
<dbReference type="SUPFAM" id="SSF51621">
    <property type="entry name" value="Phosphoenolpyruvate/pyruvate domain"/>
    <property type="match status" value="1"/>
</dbReference>
<dbReference type="PANTHER" id="PTHR32308">
    <property type="entry name" value="LYASE BETA SUBUNIT, PUTATIVE (AFU_ORTHOLOGUE AFUA_4G13030)-RELATED"/>
    <property type="match status" value="1"/>
</dbReference>
<dbReference type="Gene3D" id="3.20.20.60">
    <property type="entry name" value="Phosphoenolpyruvate-binding domains"/>
    <property type="match status" value="1"/>
</dbReference>
<dbReference type="AlphaFoldDB" id="A0A839PYJ7"/>
<dbReference type="RefSeq" id="WP_253354466.1">
    <property type="nucleotide sequence ID" value="NZ_JACHVT010000004.1"/>
</dbReference>
<comment type="caution">
    <text evidence="4">The sequence shown here is derived from an EMBL/GenBank/DDBJ whole genome shotgun (WGS) entry which is preliminary data.</text>
</comment>
<gene>
    <name evidence="4" type="ORF">FHW14_002260</name>
</gene>
<protein>
    <submittedName>
        <fullName evidence="4">Citrate lyase beta subunit</fullName>
    </submittedName>
</protein>
<dbReference type="EMBL" id="JACHVT010000004">
    <property type="protein sequence ID" value="MBB2987095.1"/>
    <property type="molecule type" value="Genomic_DNA"/>
</dbReference>
<evidence type="ECO:0000313" key="4">
    <source>
        <dbReference type="EMBL" id="MBB2987095.1"/>
    </source>
</evidence>
<keyword evidence="3" id="KW-0460">Magnesium</keyword>
<keyword evidence="4" id="KW-0456">Lyase</keyword>
<evidence type="ECO:0000256" key="3">
    <source>
        <dbReference type="ARBA" id="ARBA00022842"/>
    </source>
</evidence>
<accession>A0A839PYJ7</accession>
<dbReference type="InterPro" id="IPR015813">
    <property type="entry name" value="Pyrv/PenolPyrv_kinase-like_dom"/>
</dbReference>
<evidence type="ECO:0000256" key="1">
    <source>
        <dbReference type="ARBA" id="ARBA00001946"/>
    </source>
</evidence>
<evidence type="ECO:0000313" key="5">
    <source>
        <dbReference type="Proteomes" id="UP000590811"/>
    </source>
</evidence>
<dbReference type="InterPro" id="IPR040442">
    <property type="entry name" value="Pyrv_kinase-like_dom_sf"/>
</dbReference>
<evidence type="ECO:0000256" key="2">
    <source>
        <dbReference type="ARBA" id="ARBA00022723"/>
    </source>
</evidence>
<reference evidence="4 5" key="1">
    <citation type="submission" date="2020-08" db="EMBL/GenBank/DDBJ databases">
        <title>Genomic Encyclopedia of Type Strains, Phase IV (KMG-V): Genome sequencing to study the core and pangenomes of soil and plant-associated prokaryotes.</title>
        <authorList>
            <person name="Whitman W."/>
        </authorList>
    </citation>
    <scope>NUCLEOTIDE SEQUENCE [LARGE SCALE GENOMIC DNA]</scope>
    <source>
        <strain evidence="4 5">B3ACCR2</strain>
    </source>
</reference>
<comment type="cofactor">
    <cofactor evidence="1">
        <name>Mg(2+)</name>
        <dbReference type="ChEBI" id="CHEBI:18420"/>
    </cofactor>
</comment>
<proteinExistence type="predicted"/>
<dbReference type="Proteomes" id="UP000590811">
    <property type="component" value="Unassembled WGS sequence"/>
</dbReference>
<dbReference type="InterPro" id="IPR054255">
    <property type="entry name" value="DUF6986"/>
</dbReference>